<evidence type="ECO:0000256" key="2">
    <source>
        <dbReference type="SAM" id="SignalP"/>
    </source>
</evidence>
<name>A0A3N4LL22_9PEZI</name>
<dbReference type="OrthoDB" id="5333114at2759"/>
<evidence type="ECO:0000256" key="1">
    <source>
        <dbReference type="SAM" id="MobiDB-lite"/>
    </source>
</evidence>
<sequence>MFIHSSLHLLAFTLATLQSLISATPLPQVRGGAAHYAANTNSGRGPHEVHGIGYPGNYDLTAVYDAGDDEDLRNFNTVVYGNEGDIHSQALPAGPTYTAEELGIIKGIPSKIASSPAVRGFDEDLLILKPPVKPVELGSKLSAPSPDQESNPNSPTTSTSEIPASEIATEFPEYAEPRTFSTERVDYNLRTNNPNPSEDAPDGEENSNVALYSDEKAFHWSGGNGESIPRNDPQFKEALSWITGKFKPASGNGKGKGRARKDSVFNILGNF</sequence>
<dbReference type="InParanoid" id="A0A3N4LL22"/>
<feature type="region of interest" description="Disordered" evidence="1">
    <location>
        <begin position="137"/>
        <end position="206"/>
    </location>
</feature>
<evidence type="ECO:0000313" key="3">
    <source>
        <dbReference type="EMBL" id="RPB22169.1"/>
    </source>
</evidence>
<proteinExistence type="predicted"/>
<dbReference type="Proteomes" id="UP000267821">
    <property type="component" value="Unassembled WGS sequence"/>
</dbReference>
<feature type="signal peptide" evidence="2">
    <location>
        <begin position="1"/>
        <end position="23"/>
    </location>
</feature>
<keyword evidence="4" id="KW-1185">Reference proteome</keyword>
<dbReference type="AlphaFoldDB" id="A0A3N4LL22"/>
<evidence type="ECO:0000313" key="4">
    <source>
        <dbReference type="Proteomes" id="UP000267821"/>
    </source>
</evidence>
<organism evidence="3 4">
    <name type="scientific">Terfezia boudieri ATCC MYA-4762</name>
    <dbReference type="NCBI Taxonomy" id="1051890"/>
    <lineage>
        <taxon>Eukaryota</taxon>
        <taxon>Fungi</taxon>
        <taxon>Dikarya</taxon>
        <taxon>Ascomycota</taxon>
        <taxon>Pezizomycotina</taxon>
        <taxon>Pezizomycetes</taxon>
        <taxon>Pezizales</taxon>
        <taxon>Pezizaceae</taxon>
        <taxon>Terfezia</taxon>
    </lineage>
</organism>
<dbReference type="EMBL" id="ML121554">
    <property type="protein sequence ID" value="RPB22169.1"/>
    <property type="molecule type" value="Genomic_DNA"/>
</dbReference>
<reference evidence="3 4" key="1">
    <citation type="journal article" date="2018" name="Nat. Ecol. Evol.">
        <title>Pezizomycetes genomes reveal the molecular basis of ectomycorrhizal truffle lifestyle.</title>
        <authorList>
            <person name="Murat C."/>
            <person name="Payen T."/>
            <person name="Noel B."/>
            <person name="Kuo A."/>
            <person name="Morin E."/>
            <person name="Chen J."/>
            <person name="Kohler A."/>
            <person name="Krizsan K."/>
            <person name="Balestrini R."/>
            <person name="Da Silva C."/>
            <person name="Montanini B."/>
            <person name="Hainaut M."/>
            <person name="Levati E."/>
            <person name="Barry K.W."/>
            <person name="Belfiori B."/>
            <person name="Cichocki N."/>
            <person name="Clum A."/>
            <person name="Dockter R.B."/>
            <person name="Fauchery L."/>
            <person name="Guy J."/>
            <person name="Iotti M."/>
            <person name="Le Tacon F."/>
            <person name="Lindquist E.A."/>
            <person name="Lipzen A."/>
            <person name="Malagnac F."/>
            <person name="Mello A."/>
            <person name="Molinier V."/>
            <person name="Miyauchi S."/>
            <person name="Poulain J."/>
            <person name="Riccioni C."/>
            <person name="Rubini A."/>
            <person name="Sitrit Y."/>
            <person name="Splivallo R."/>
            <person name="Traeger S."/>
            <person name="Wang M."/>
            <person name="Zifcakova L."/>
            <person name="Wipf D."/>
            <person name="Zambonelli A."/>
            <person name="Paolocci F."/>
            <person name="Nowrousian M."/>
            <person name="Ottonello S."/>
            <person name="Baldrian P."/>
            <person name="Spatafora J.W."/>
            <person name="Henrissat B."/>
            <person name="Nagy L.G."/>
            <person name="Aury J.M."/>
            <person name="Wincker P."/>
            <person name="Grigoriev I.V."/>
            <person name="Bonfante P."/>
            <person name="Martin F.M."/>
        </authorList>
    </citation>
    <scope>NUCLEOTIDE SEQUENCE [LARGE SCALE GENOMIC DNA]</scope>
    <source>
        <strain evidence="3 4">ATCC MYA-4762</strain>
    </source>
</reference>
<feature type="compositionally biased region" description="Low complexity" evidence="1">
    <location>
        <begin position="150"/>
        <end position="160"/>
    </location>
</feature>
<protein>
    <submittedName>
        <fullName evidence="3">Uncharacterized protein</fullName>
    </submittedName>
</protein>
<accession>A0A3N4LL22</accession>
<feature type="chain" id="PRO_5017931543" evidence="2">
    <location>
        <begin position="24"/>
        <end position="271"/>
    </location>
</feature>
<keyword evidence="2" id="KW-0732">Signal</keyword>
<gene>
    <name evidence="3" type="ORF">L211DRAFT_869548</name>
</gene>